<accession>A0A0R2F530</accession>
<dbReference type="PANTHER" id="PTHR34297">
    <property type="entry name" value="HYPOTHETICAL CYTOSOLIC PROTEIN-RELATED"/>
    <property type="match status" value="1"/>
</dbReference>
<dbReference type="PATRIC" id="fig|1423730.4.peg.1464"/>
<dbReference type="Proteomes" id="UP000050865">
    <property type="component" value="Unassembled WGS sequence"/>
</dbReference>
<evidence type="ECO:0000313" key="3">
    <source>
        <dbReference type="EMBL" id="KRN23538.1"/>
    </source>
</evidence>
<dbReference type="InterPro" id="IPR005531">
    <property type="entry name" value="Asp23"/>
</dbReference>
<dbReference type="PANTHER" id="PTHR34297:SF3">
    <property type="entry name" value="ALKALINE SHOCK PROTEIN 23"/>
    <property type="match status" value="1"/>
</dbReference>
<evidence type="ECO:0000256" key="1">
    <source>
        <dbReference type="ARBA" id="ARBA00005721"/>
    </source>
</evidence>
<evidence type="ECO:0000256" key="2">
    <source>
        <dbReference type="ARBA" id="ARBA00039575"/>
    </source>
</evidence>
<comment type="caution">
    <text evidence="3">The sequence shown here is derived from an EMBL/GenBank/DDBJ whole genome shotgun (WGS) entry which is preliminary data.</text>
</comment>
<dbReference type="EMBL" id="AYZJ01000027">
    <property type="protein sequence ID" value="KRN23538.1"/>
    <property type="molecule type" value="Genomic_DNA"/>
</dbReference>
<dbReference type="AlphaFoldDB" id="A0A0R2F530"/>
<gene>
    <name evidence="3" type="ORF">FC75_GL001392</name>
</gene>
<reference evidence="3 4" key="1">
    <citation type="journal article" date="2015" name="Genome Announc.">
        <title>Expanding the biotechnology potential of lactobacilli through comparative genomics of 213 strains and associated genera.</title>
        <authorList>
            <person name="Sun Z."/>
            <person name="Harris H.M."/>
            <person name="McCann A."/>
            <person name="Guo C."/>
            <person name="Argimon S."/>
            <person name="Zhang W."/>
            <person name="Yang X."/>
            <person name="Jeffery I.B."/>
            <person name="Cooney J.C."/>
            <person name="Kagawa T.F."/>
            <person name="Liu W."/>
            <person name="Song Y."/>
            <person name="Salvetti E."/>
            <person name="Wrobel A."/>
            <person name="Rasinkangas P."/>
            <person name="Parkhill J."/>
            <person name="Rea M.C."/>
            <person name="O'Sullivan O."/>
            <person name="Ritari J."/>
            <person name="Douillard F.P."/>
            <person name="Paul Ross R."/>
            <person name="Yang R."/>
            <person name="Briner A.E."/>
            <person name="Felis G.E."/>
            <person name="de Vos W.M."/>
            <person name="Barrangou R."/>
            <person name="Klaenhammer T.R."/>
            <person name="Caufield P.W."/>
            <person name="Cui Y."/>
            <person name="Zhang H."/>
            <person name="O'Toole P.W."/>
        </authorList>
    </citation>
    <scope>NUCLEOTIDE SEQUENCE [LARGE SCALE GENOMIC DNA]</scope>
    <source>
        <strain evidence="3 4">DSM 22697</strain>
    </source>
</reference>
<proteinExistence type="inferred from homology"/>
<comment type="similarity">
    <text evidence="1">Belongs to the asp23 family.</text>
</comment>
<protein>
    <recommendedName>
        <fullName evidence="2">Stress response regulator gls24 homolog</fullName>
    </recommendedName>
</protein>
<organism evidence="3 4">
    <name type="scientific">Lacticaseibacillus camelliae DSM 22697 = JCM 13995</name>
    <dbReference type="NCBI Taxonomy" id="1423730"/>
    <lineage>
        <taxon>Bacteria</taxon>
        <taxon>Bacillati</taxon>
        <taxon>Bacillota</taxon>
        <taxon>Bacilli</taxon>
        <taxon>Lactobacillales</taxon>
        <taxon>Lactobacillaceae</taxon>
        <taxon>Lacticaseibacillus</taxon>
    </lineage>
</organism>
<dbReference type="Pfam" id="PF03780">
    <property type="entry name" value="Asp23"/>
    <property type="match status" value="1"/>
</dbReference>
<dbReference type="RefSeq" id="WP_082623112.1">
    <property type="nucleotide sequence ID" value="NZ_AYZJ01000027.1"/>
</dbReference>
<sequence>MQTMTDPGVATLKTNSKLTFDPYVLEKIAGVCAQKIPGILAMDGNVVDKMAESLGRDEKITKGIKAEVGEHQVAIDMTALLAFDADAREIHDALIQDVDTAVMRMTGLQLVELNLHVSDVLTRSEWQKRQS</sequence>
<dbReference type="STRING" id="1423730.FC75_GL001392"/>
<name>A0A0R2F530_9LACO</name>
<evidence type="ECO:0000313" key="4">
    <source>
        <dbReference type="Proteomes" id="UP000050865"/>
    </source>
</evidence>
<keyword evidence="4" id="KW-1185">Reference proteome</keyword>